<reference evidence="4" key="2">
    <citation type="submission" date="2021-10" db="EMBL/GenBank/DDBJ databases">
        <title>Phylogenomics reveals ancestral predisposition of the termite-cultivated fungus Termitomyces towards a domesticated lifestyle.</title>
        <authorList>
            <person name="Auxier B."/>
            <person name="Grum-Grzhimaylo A."/>
            <person name="Cardenas M.E."/>
            <person name="Lodge J.D."/>
            <person name="Laessoe T."/>
            <person name="Pedersen O."/>
            <person name="Smith M.E."/>
            <person name="Kuyper T.W."/>
            <person name="Franco-Molano E.A."/>
            <person name="Baroni T.J."/>
            <person name="Aanen D.K."/>
        </authorList>
    </citation>
    <scope>NUCLEOTIDE SEQUENCE</scope>
    <source>
        <strain evidence="4">D49</strain>
    </source>
</reference>
<evidence type="ECO:0000259" key="3">
    <source>
        <dbReference type="Pfam" id="PF12937"/>
    </source>
</evidence>
<proteinExistence type="predicted"/>
<dbReference type="Gene3D" id="1.20.1280.50">
    <property type="match status" value="1"/>
</dbReference>
<keyword evidence="5" id="KW-1185">Reference proteome</keyword>
<name>A0A9P7FN63_9AGAR</name>
<dbReference type="AlphaFoldDB" id="A0A9P7FN63"/>
<sequence>MDLTTVTCRSTIEVKELAYAQIQNDIEALKESIRALKVRHNTLSMTMLLPPEILAAIFLWNAEMMRYDRKMRWTNVSHVCSWWRRIALETPSLWSRIIFNINRNWVPAMLSRSGATTLEFDMSVSDPKEVQVCKAVLSQIHRIRDLCMRQPFGSLTSLSGVILGLTKPAPLLERLLIRQEDINMPSAGNKISHFNLFRGCAPRLRTLELQGIILPLNLPALSGITTLTLRNINRFKPSLNELVEALESMKDLQTLTLRSAFAFDPQSDPNPSYFAADLPYLRSLNIRSDTISCTALLWRINCPHTANQRLAVSAPDRRVFPSLNIDEALCALGVVLREKYLDGLRCLSLSMRPAGYCMGLKAWGETGNRIQPPEQVPSLMVTLAHSNLDKLCALLLGLPLDHLESLHVKELPFDATLWRTTFGDIETLRMVHITGFIGPFLLALHHGCPIRDSNTPQKPGRPDKLCFQGLRILTGETCPDATLAWQNNTHRACLLERRKRGVGLSELYMLDIPTGTPTAAVCEPWRTVVDKVHWELHDETTNVGSYLWSDIHSDSASLEPSEGEYDEDQYEVDWEPDYYSDYDDYDDPLSYF</sequence>
<feature type="domain" description="F-box" evidence="3">
    <location>
        <begin position="49"/>
        <end position="99"/>
    </location>
</feature>
<dbReference type="Proteomes" id="UP000717328">
    <property type="component" value="Unassembled WGS sequence"/>
</dbReference>
<dbReference type="EMBL" id="JABCKI010006194">
    <property type="protein sequence ID" value="KAG5635049.1"/>
    <property type="molecule type" value="Genomic_DNA"/>
</dbReference>
<reference evidence="4" key="1">
    <citation type="submission" date="2021-02" db="EMBL/GenBank/DDBJ databases">
        <authorList>
            <person name="Nieuwenhuis M."/>
            <person name="Van De Peppel L.J.J."/>
        </authorList>
    </citation>
    <scope>NUCLEOTIDE SEQUENCE</scope>
    <source>
        <strain evidence="4">D49</strain>
    </source>
</reference>
<evidence type="ECO:0000256" key="2">
    <source>
        <dbReference type="SAM" id="MobiDB-lite"/>
    </source>
</evidence>
<accession>A0A9P7FN63</accession>
<dbReference type="Pfam" id="PF12937">
    <property type="entry name" value="F-box-like"/>
    <property type="match status" value="1"/>
</dbReference>
<dbReference type="InterPro" id="IPR001810">
    <property type="entry name" value="F-box_dom"/>
</dbReference>
<feature type="coiled-coil region" evidence="1">
    <location>
        <begin position="12"/>
        <end position="39"/>
    </location>
</feature>
<evidence type="ECO:0000313" key="5">
    <source>
        <dbReference type="Proteomes" id="UP000717328"/>
    </source>
</evidence>
<dbReference type="SUPFAM" id="SSF52047">
    <property type="entry name" value="RNI-like"/>
    <property type="match status" value="1"/>
</dbReference>
<comment type="caution">
    <text evidence="4">The sequence shown here is derived from an EMBL/GenBank/DDBJ whole genome shotgun (WGS) entry which is preliminary data.</text>
</comment>
<feature type="region of interest" description="Disordered" evidence="2">
    <location>
        <begin position="556"/>
        <end position="582"/>
    </location>
</feature>
<keyword evidence="1" id="KW-0175">Coiled coil</keyword>
<protein>
    <recommendedName>
        <fullName evidence="3">F-box domain-containing protein</fullName>
    </recommendedName>
</protein>
<organism evidence="4 5">
    <name type="scientific">Sphagnurus paluster</name>
    <dbReference type="NCBI Taxonomy" id="117069"/>
    <lineage>
        <taxon>Eukaryota</taxon>
        <taxon>Fungi</taxon>
        <taxon>Dikarya</taxon>
        <taxon>Basidiomycota</taxon>
        <taxon>Agaricomycotina</taxon>
        <taxon>Agaricomycetes</taxon>
        <taxon>Agaricomycetidae</taxon>
        <taxon>Agaricales</taxon>
        <taxon>Tricholomatineae</taxon>
        <taxon>Lyophyllaceae</taxon>
        <taxon>Sphagnurus</taxon>
    </lineage>
</organism>
<feature type="compositionally biased region" description="Acidic residues" evidence="2">
    <location>
        <begin position="561"/>
        <end position="582"/>
    </location>
</feature>
<evidence type="ECO:0000313" key="4">
    <source>
        <dbReference type="EMBL" id="KAG5635049.1"/>
    </source>
</evidence>
<gene>
    <name evidence="4" type="ORF">H0H81_012608</name>
</gene>
<evidence type="ECO:0000256" key="1">
    <source>
        <dbReference type="SAM" id="Coils"/>
    </source>
</evidence>
<dbReference type="OrthoDB" id="3156934at2759"/>